<organism evidence="3 4">
    <name type="scientific">Roseburia lenta</name>
    <dbReference type="NCBI Taxonomy" id="2763061"/>
    <lineage>
        <taxon>Bacteria</taxon>
        <taxon>Bacillati</taxon>
        <taxon>Bacillota</taxon>
        <taxon>Clostridia</taxon>
        <taxon>Lachnospirales</taxon>
        <taxon>Lachnospiraceae</taxon>
        <taxon>Roseburia</taxon>
    </lineage>
</organism>
<sequence length="283" mass="32738">MLTVLKVIGIIILVIVVLYLLMIMPRMINRPDFTPFQGRLYAHRGLHDNETNAPENSLNAFQKAVDAGYGIELDVQLTKDEIMVVCHDFDLKRICGADVKVRDLTFEELQGYHICKSDQTIPTFEEVLRLIDGKVPLIIEYKVPGMSAKVCEMADALLQDYKGLYCVESFHPLAVLWYRRNRKEIVRGILSDSYIKEGMTDMPKVVYGITHHMLVNFLISPDFIAYHHKYYKDLSRTLCRKLYHAPAVAWTIKSQQQLEDRKDDFDIFIFDSFLPKDGPVFKN</sequence>
<feature type="domain" description="GP-PDE" evidence="2">
    <location>
        <begin position="38"/>
        <end position="283"/>
    </location>
</feature>
<dbReference type="PANTHER" id="PTHR46211">
    <property type="entry name" value="GLYCEROPHOSPHORYL DIESTER PHOSPHODIESTERASE"/>
    <property type="match status" value="1"/>
</dbReference>
<feature type="transmembrane region" description="Helical" evidence="1">
    <location>
        <begin position="6"/>
        <end position="24"/>
    </location>
</feature>
<gene>
    <name evidence="3" type="ORF">H8R94_05525</name>
</gene>
<keyword evidence="1" id="KW-0812">Transmembrane</keyword>
<dbReference type="PROSITE" id="PS51704">
    <property type="entry name" value="GP_PDE"/>
    <property type="match status" value="1"/>
</dbReference>
<keyword evidence="1" id="KW-0472">Membrane</keyword>
<dbReference type="SUPFAM" id="SSF51695">
    <property type="entry name" value="PLC-like phosphodiesterases"/>
    <property type="match status" value="1"/>
</dbReference>
<proteinExistence type="predicted"/>
<evidence type="ECO:0000259" key="2">
    <source>
        <dbReference type="PROSITE" id="PS51704"/>
    </source>
</evidence>
<dbReference type="EMBL" id="JACOPG010000002">
    <property type="protein sequence ID" value="MBC5686067.1"/>
    <property type="molecule type" value="Genomic_DNA"/>
</dbReference>
<dbReference type="Proteomes" id="UP000643810">
    <property type="component" value="Unassembled WGS sequence"/>
</dbReference>
<evidence type="ECO:0000313" key="4">
    <source>
        <dbReference type="Proteomes" id="UP000643810"/>
    </source>
</evidence>
<comment type="caution">
    <text evidence="3">The sequence shown here is derived from an EMBL/GenBank/DDBJ whole genome shotgun (WGS) entry which is preliminary data.</text>
</comment>
<dbReference type="InterPro" id="IPR030395">
    <property type="entry name" value="GP_PDE_dom"/>
</dbReference>
<keyword evidence="4" id="KW-1185">Reference proteome</keyword>
<protein>
    <submittedName>
        <fullName evidence="3">Glycerophosphodiester phosphodiesterase</fullName>
    </submittedName>
</protein>
<evidence type="ECO:0000256" key="1">
    <source>
        <dbReference type="SAM" id="Phobius"/>
    </source>
</evidence>
<dbReference type="RefSeq" id="WP_118535143.1">
    <property type="nucleotide sequence ID" value="NZ_JACOPG010000002.1"/>
</dbReference>
<dbReference type="Pfam" id="PF03009">
    <property type="entry name" value="GDPD"/>
    <property type="match status" value="1"/>
</dbReference>
<dbReference type="PANTHER" id="PTHR46211:SF1">
    <property type="entry name" value="GLYCEROPHOSPHODIESTER PHOSPHODIESTERASE, CYTOPLASMIC"/>
    <property type="match status" value="1"/>
</dbReference>
<keyword evidence="1" id="KW-1133">Transmembrane helix</keyword>
<accession>A0ABR7GFL1</accession>
<dbReference type="InterPro" id="IPR017946">
    <property type="entry name" value="PLC-like_Pdiesterase_TIM-brl"/>
</dbReference>
<reference evidence="3 4" key="1">
    <citation type="submission" date="2020-08" db="EMBL/GenBank/DDBJ databases">
        <title>Genome public.</title>
        <authorList>
            <person name="Liu C."/>
            <person name="Sun Q."/>
        </authorList>
    </citation>
    <scope>NUCLEOTIDE SEQUENCE [LARGE SCALE GENOMIC DNA]</scope>
    <source>
        <strain evidence="3 4">NSJ-9</strain>
    </source>
</reference>
<name>A0ABR7GFL1_9FIRM</name>
<dbReference type="Gene3D" id="3.20.20.190">
    <property type="entry name" value="Phosphatidylinositol (PI) phosphodiesterase"/>
    <property type="match status" value="1"/>
</dbReference>
<evidence type="ECO:0000313" key="3">
    <source>
        <dbReference type="EMBL" id="MBC5686067.1"/>
    </source>
</evidence>